<feature type="domain" description="Major facilitator superfamily (MFS) profile" evidence="8">
    <location>
        <begin position="73"/>
        <end position="454"/>
    </location>
</feature>
<dbReference type="CDD" id="cd06173">
    <property type="entry name" value="MFS_MefA_like"/>
    <property type="match status" value="1"/>
</dbReference>
<feature type="transmembrane region" description="Helical" evidence="7">
    <location>
        <begin position="318"/>
        <end position="337"/>
    </location>
</feature>
<dbReference type="InterPro" id="IPR020846">
    <property type="entry name" value="MFS_dom"/>
</dbReference>
<dbReference type="AlphaFoldDB" id="A0A4U8VXG7"/>
<evidence type="ECO:0000256" key="6">
    <source>
        <dbReference type="ARBA" id="ARBA00023136"/>
    </source>
</evidence>
<feature type="transmembrane region" description="Helical" evidence="7">
    <location>
        <begin position="105"/>
        <end position="127"/>
    </location>
</feature>
<dbReference type="PANTHER" id="PTHR23513">
    <property type="entry name" value="INTEGRAL MEMBRANE EFFLUX PROTEIN-RELATED"/>
    <property type="match status" value="1"/>
</dbReference>
<evidence type="ECO:0000256" key="5">
    <source>
        <dbReference type="ARBA" id="ARBA00022989"/>
    </source>
</evidence>
<dbReference type="InterPro" id="IPR010290">
    <property type="entry name" value="TM_effector"/>
</dbReference>
<evidence type="ECO:0000256" key="2">
    <source>
        <dbReference type="ARBA" id="ARBA00022448"/>
    </source>
</evidence>
<dbReference type="Gene3D" id="1.20.1250.20">
    <property type="entry name" value="MFS general substrate transporter like domains"/>
    <property type="match status" value="1"/>
</dbReference>
<evidence type="ECO:0000259" key="8">
    <source>
        <dbReference type="PROSITE" id="PS50850"/>
    </source>
</evidence>
<feature type="transmembrane region" description="Helical" evidence="7">
    <location>
        <begin position="231"/>
        <end position="251"/>
    </location>
</feature>
<proteinExistence type="predicted"/>
<dbReference type="PANTHER" id="PTHR23513:SF11">
    <property type="entry name" value="STAPHYLOFERRIN A TRANSPORTER"/>
    <property type="match status" value="1"/>
</dbReference>
<sequence length="586" mass="62167">MAKYASAPATARHLLDHAMPGRRRGPGEPAMTPVHGRYLLGRRERGPTPTRLTGVTTPVTTPPSTWAPLRIRVYRALWVAQLVSNLGTWMQTVGAQWILVDQPNAAALVAFVQTATTLPVMLLSIPSGVIADLVDRRRLLLGAQTTMAVLAAALAVSTATGHTTPPVLLTLLFLLGCGQALTGPAWQAIQPELVPREQIPSAAALGSMSMNIGRAVGPAIAGVLVSLSGPTLVFTLNALSFGAIVAALIAWRRPSKERSLPSERPLAALQAGTRFIRAAPAIRRVLLRSILFIAPASALWALLPVVAADGLGLGSSGYGLMLGGLGVGAVLGALALARVRAALTPTRQLAIAAVLFGAATVGTALLSALVPVLLLLVCAGFAWLLALSTMNATMQLLLPGWVRARGLSVYMLVFMGGQAIGSLVWGLVAGAFSVVTALLTAAVLLGCCAVSTLWWPIRHDADALDLTPSAFWPEPQLVEEPDPADGPVMVLRRYDVPPEDVPEFLAAMVYVGRSRQRTGAMEWRLYRDVGVVDRYVEAFVVRSWSEHMQQHQVRLTAQDQLRESAVARYSADEPGTVTHLVAVTPR</sequence>
<evidence type="ECO:0000256" key="4">
    <source>
        <dbReference type="ARBA" id="ARBA00022692"/>
    </source>
</evidence>
<dbReference type="GO" id="GO:0005886">
    <property type="term" value="C:plasma membrane"/>
    <property type="evidence" value="ECO:0007669"/>
    <property type="project" value="UniProtKB-SubCell"/>
</dbReference>
<keyword evidence="4 7" id="KW-0812">Transmembrane</keyword>
<keyword evidence="5 7" id="KW-1133">Transmembrane helix</keyword>
<feature type="transmembrane region" description="Helical" evidence="7">
    <location>
        <begin position="285"/>
        <end position="306"/>
    </location>
</feature>
<evidence type="ECO:0000313" key="9">
    <source>
        <dbReference type="EMBL" id="VFA98390.1"/>
    </source>
</evidence>
<dbReference type="InterPro" id="IPR036259">
    <property type="entry name" value="MFS_trans_sf"/>
</dbReference>
<feature type="transmembrane region" description="Helical" evidence="7">
    <location>
        <begin position="139"/>
        <end position="161"/>
    </location>
</feature>
<feature type="transmembrane region" description="Helical" evidence="7">
    <location>
        <begin position="372"/>
        <end position="397"/>
    </location>
</feature>
<dbReference type="PROSITE" id="PS50850">
    <property type="entry name" value="MFS"/>
    <property type="match status" value="1"/>
</dbReference>
<evidence type="ECO:0000313" key="10">
    <source>
        <dbReference type="Proteomes" id="UP000290439"/>
    </source>
</evidence>
<keyword evidence="6 7" id="KW-0472">Membrane</keyword>
<feature type="transmembrane region" description="Helical" evidence="7">
    <location>
        <begin position="409"/>
        <end position="428"/>
    </location>
</feature>
<dbReference type="GO" id="GO:0022857">
    <property type="term" value="F:transmembrane transporter activity"/>
    <property type="evidence" value="ECO:0007669"/>
    <property type="project" value="InterPro"/>
</dbReference>
<evidence type="ECO:0000256" key="7">
    <source>
        <dbReference type="SAM" id="Phobius"/>
    </source>
</evidence>
<evidence type="ECO:0000256" key="1">
    <source>
        <dbReference type="ARBA" id="ARBA00004651"/>
    </source>
</evidence>
<gene>
    <name evidence="9" type="ORF">NCTC10797_02157</name>
</gene>
<protein>
    <submittedName>
        <fullName evidence="9">Enterobactin exporter EntS</fullName>
    </submittedName>
</protein>
<name>A0A4U8VXG7_9NOCA</name>
<reference evidence="9 10" key="1">
    <citation type="submission" date="2019-02" db="EMBL/GenBank/DDBJ databases">
        <authorList>
            <consortium name="Pathogen Informatics"/>
        </authorList>
    </citation>
    <scope>NUCLEOTIDE SEQUENCE [LARGE SCALE GENOMIC DNA]</scope>
    <source>
        <strain evidence="9 10">3012STDY6756504</strain>
    </source>
</reference>
<dbReference type="Proteomes" id="UP000290439">
    <property type="component" value="Chromosome"/>
</dbReference>
<feature type="transmembrane region" description="Helical" evidence="7">
    <location>
        <begin position="76"/>
        <end position="99"/>
    </location>
</feature>
<keyword evidence="3" id="KW-1003">Cell membrane</keyword>
<keyword evidence="2" id="KW-0813">Transport</keyword>
<organism evidence="9 10">
    <name type="scientific">Nocardia cyriacigeorgica</name>
    <dbReference type="NCBI Taxonomy" id="135487"/>
    <lineage>
        <taxon>Bacteria</taxon>
        <taxon>Bacillati</taxon>
        <taxon>Actinomycetota</taxon>
        <taxon>Actinomycetes</taxon>
        <taxon>Mycobacteriales</taxon>
        <taxon>Nocardiaceae</taxon>
        <taxon>Nocardia</taxon>
    </lineage>
</organism>
<evidence type="ECO:0000256" key="3">
    <source>
        <dbReference type="ARBA" id="ARBA00022475"/>
    </source>
</evidence>
<dbReference type="Pfam" id="PF05977">
    <property type="entry name" value="MFS_3"/>
    <property type="match status" value="1"/>
</dbReference>
<comment type="subcellular location">
    <subcellularLocation>
        <location evidence="1">Cell membrane</location>
        <topology evidence="1">Multi-pass membrane protein</topology>
    </subcellularLocation>
</comment>
<dbReference type="EMBL" id="LR215973">
    <property type="protein sequence ID" value="VFA98390.1"/>
    <property type="molecule type" value="Genomic_DNA"/>
</dbReference>
<dbReference type="SUPFAM" id="SSF103473">
    <property type="entry name" value="MFS general substrate transporter"/>
    <property type="match status" value="1"/>
</dbReference>
<feature type="transmembrane region" description="Helical" evidence="7">
    <location>
        <begin position="434"/>
        <end position="455"/>
    </location>
</feature>
<accession>A0A4U8VXG7</accession>